<gene>
    <name evidence="4" type="ORF">GZ77_23150</name>
</gene>
<dbReference type="PROSITE" id="PS00903">
    <property type="entry name" value="CYT_DCMP_DEAMINASES_1"/>
    <property type="match status" value="1"/>
</dbReference>
<dbReference type="Pfam" id="PF00383">
    <property type="entry name" value="dCMP_cyt_deam_1"/>
    <property type="match status" value="1"/>
</dbReference>
<dbReference type="RefSeq" id="WP_034879150.1">
    <property type="nucleotide sequence ID" value="NZ_JOKG01000005.1"/>
</dbReference>
<evidence type="ECO:0000256" key="2">
    <source>
        <dbReference type="ARBA" id="ARBA00022833"/>
    </source>
</evidence>
<evidence type="ECO:0000313" key="5">
    <source>
        <dbReference type="Proteomes" id="UP000028006"/>
    </source>
</evidence>
<dbReference type="InterPro" id="IPR002125">
    <property type="entry name" value="CMP_dCMP_dom"/>
</dbReference>
<evidence type="ECO:0000313" key="4">
    <source>
        <dbReference type="EMBL" id="KEQ11992.1"/>
    </source>
</evidence>
<keyword evidence="1" id="KW-0479">Metal-binding</keyword>
<dbReference type="PANTHER" id="PTHR11079">
    <property type="entry name" value="CYTOSINE DEAMINASE FAMILY MEMBER"/>
    <property type="match status" value="1"/>
</dbReference>
<evidence type="ECO:0000259" key="3">
    <source>
        <dbReference type="PROSITE" id="PS51747"/>
    </source>
</evidence>
<dbReference type="CDD" id="cd01285">
    <property type="entry name" value="nucleoside_deaminase"/>
    <property type="match status" value="1"/>
</dbReference>
<name>A0A081N0L9_9GAMM</name>
<keyword evidence="2" id="KW-0862">Zinc</keyword>
<reference evidence="4 5" key="1">
    <citation type="submission" date="2014-06" db="EMBL/GenBank/DDBJ databases">
        <title>Whole Genome Sequences of Three Symbiotic Endozoicomonas Bacteria.</title>
        <authorList>
            <person name="Neave M.J."/>
            <person name="Apprill A."/>
            <person name="Voolstra C.R."/>
        </authorList>
    </citation>
    <scope>NUCLEOTIDE SEQUENCE [LARGE SCALE GENOMIC DNA]</scope>
    <source>
        <strain evidence="4 5">LMG 24815</strain>
    </source>
</reference>
<sequence length="153" mass="16609">MSEHSRYISRTVELANRAMESGNHPFGALLVHNGKVLLEAENTIISENDATRHAELNLVSHASHQLAPDILRECTLYTSTEPCAMCAGAIYWAGIRKVVYGGSAEVLSQIAGPGIGISGQEVFSTCHQSVELIGPVAEELCSEVHLRYWPHPS</sequence>
<organism evidence="4 5">
    <name type="scientific">Endozoicomonas montiporae</name>
    <dbReference type="NCBI Taxonomy" id="1027273"/>
    <lineage>
        <taxon>Bacteria</taxon>
        <taxon>Pseudomonadati</taxon>
        <taxon>Pseudomonadota</taxon>
        <taxon>Gammaproteobacteria</taxon>
        <taxon>Oceanospirillales</taxon>
        <taxon>Endozoicomonadaceae</taxon>
        <taxon>Endozoicomonas</taxon>
    </lineage>
</organism>
<dbReference type="SUPFAM" id="SSF53927">
    <property type="entry name" value="Cytidine deaminase-like"/>
    <property type="match status" value="1"/>
</dbReference>
<dbReference type="eggNOG" id="COG0590">
    <property type="taxonomic scope" value="Bacteria"/>
</dbReference>
<keyword evidence="5" id="KW-1185">Reference proteome</keyword>
<proteinExistence type="predicted"/>
<dbReference type="GO" id="GO:0016787">
    <property type="term" value="F:hydrolase activity"/>
    <property type="evidence" value="ECO:0007669"/>
    <property type="project" value="InterPro"/>
</dbReference>
<evidence type="ECO:0000256" key="1">
    <source>
        <dbReference type="ARBA" id="ARBA00022723"/>
    </source>
</evidence>
<dbReference type="PROSITE" id="PS51747">
    <property type="entry name" value="CYT_DCMP_DEAMINASES_2"/>
    <property type="match status" value="1"/>
</dbReference>
<dbReference type="AlphaFoldDB" id="A0A081N0L9"/>
<dbReference type="InterPro" id="IPR016192">
    <property type="entry name" value="APOBEC/CMP_deaminase_Zn-bd"/>
</dbReference>
<dbReference type="EMBL" id="JOKG01000005">
    <property type="protein sequence ID" value="KEQ11992.1"/>
    <property type="molecule type" value="Genomic_DNA"/>
</dbReference>
<comment type="caution">
    <text evidence="4">The sequence shown here is derived from an EMBL/GenBank/DDBJ whole genome shotgun (WGS) entry which is preliminary data.</text>
</comment>
<dbReference type="PANTHER" id="PTHR11079:SF179">
    <property type="entry name" value="TRNA(ADENINE(34)) DEAMINASE, CHLOROPLASTIC"/>
    <property type="match status" value="1"/>
</dbReference>
<accession>A0A081N0L9</accession>
<dbReference type="Gene3D" id="3.40.140.10">
    <property type="entry name" value="Cytidine Deaminase, domain 2"/>
    <property type="match status" value="1"/>
</dbReference>
<feature type="domain" description="CMP/dCMP-type deaminase" evidence="3">
    <location>
        <begin position="2"/>
        <end position="114"/>
    </location>
</feature>
<protein>
    <recommendedName>
        <fullName evidence="3">CMP/dCMP-type deaminase domain-containing protein</fullName>
    </recommendedName>
</protein>
<dbReference type="GO" id="GO:0008270">
    <property type="term" value="F:zinc ion binding"/>
    <property type="evidence" value="ECO:0007669"/>
    <property type="project" value="InterPro"/>
</dbReference>
<dbReference type="InterPro" id="IPR016193">
    <property type="entry name" value="Cytidine_deaminase-like"/>
</dbReference>
<dbReference type="Proteomes" id="UP000028006">
    <property type="component" value="Unassembled WGS sequence"/>
</dbReference>